<keyword evidence="15" id="KW-1185">Reference proteome</keyword>
<evidence type="ECO:0000256" key="2">
    <source>
        <dbReference type="ARBA" id="ARBA00001936"/>
    </source>
</evidence>
<evidence type="ECO:0000256" key="8">
    <source>
        <dbReference type="ARBA" id="ARBA00022801"/>
    </source>
</evidence>
<dbReference type="GO" id="GO:0032299">
    <property type="term" value="C:ribonuclease H2 complex"/>
    <property type="evidence" value="ECO:0000318"/>
    <property type="project" value="GO_Central"/>
</dbReference>
<dbReference type="GO" id="GO:0004523">
    <property type="term" value="F:RNA-DNA hybrid ribonuclease activity"/>
    <property type="evidence" value="ECO:0000318"/>
    <property type="project" value="GO_Central"/>
</dbReference>
<dbReference type="HOGENOM" id="CLU_036532_0_3_1"/>
<dbReference type="SUPFAM" id="SSF53098">
    <property type="entry name" value="Ribonuclease H-like"/>
    <property type="match status" value="1"/>
</dbReference>
<evidence type="ECO:0000313" key="13">
    <source>
        <dbReference type="EMBL" id="EEC03731.1"/>
    </source>
</evidence>
<dbReference type="Pfam" id="PF01351">
    <property type="entry name" value="RNase_HII"/>
    <property type="match status" value="1"/>
</dbReference>
<keyword evidence="8 11" id="KW-0378">Hydrolase</keyword>
<keyword evidence="7 11" id="KW-0255">Endonuclease</keyword>
<name>B7PAV9_IXOSC</name>
<dbReference type="Proteomes" id="UP000001555">
    <property type="component" value="Unassembled WGS sequence"/>
</dbReference>
<evidence type="ECO:0000256" key="11">
    <source>
        <dbReference type="RuleBase" id="RU003515"/>
    </source>
</evidence>
<organism>
    <name type="scientific">Ixodes scapularis</name>
    <name type="common">Black-legged tick</name>
    <name type="synonym">Deer tick</name>
    <dbReference type="NCBI Taxonomy" id="6945"/>
    <lineage>
        <taxon>Eukaryota</taxon>
        <taxon>Metazoa</taxon>
        <taxon>Ecdysozoa</taxon>
        <taxon>Arthropoda</taxon>
        <taxon>Chelicerata</taxon>
        <taxon>Arachnida</taxon>
        <taxon>Acari</taxon>
        <taxon>Parasitiformes</taxon>
        <taxon>Ixodida</taxon>
        <taxon>Ixodoidea</taxon>
        <taxon>Ixodidae</taxon>
        <taxon>Ixodinae</taxon>
        <taxon>Ixodes</taxon>
    </lineage>
</organism>
<comment type="cofactor">
    <cofactor evidence="2">
        <name>Mn(2+)</name>
        <dbReference type="ChEBI" id="CHEBI:29035"/>
    </cofactor>
</comment>
<feature type="domain" description="RNase H type-2" evidence="12">
    <location>
        <begin position="28"/>
        <end position="256"/>
    </location>
</feature>
<dbReference type="PANTHER" id="PTHR10954:SF7">
    <property type="entry name" value="RIBONUCLEASE H2 SUBUNIT A"/>
    <property type="match status" value="1"/>
</dbReference>
<dbReference type="EMBL" id="ABJB010087549">
    <property type="status" value="NOT_ANNOTATED_CDS"/>
    <property type="molecule type" value="Genomic_DNA"/>
</dbReference>
<dbReference type="PaxDb" id="6945-B7PAV9"/>
<evidence type="ECO:0000256" key="3">
    <source>
        <dbReference type="ARBA" id="ARBA00001946"/>
    </source>
</evidence>
<dbReference type="PANTHER" id="PTHR10954">
    <property type="entry name" value="RIBONUCLEASE H2 SUBUNIT A"/>
    <property type="match status" value="1"/>
</dbReference>
<evidence type="ECO:0000256" key="7">
    <source>
        <dbReference type="ARBA" id="ARBA00022759"/>
    </source>
</evidence>
<dbReference type="EMBL" id="DS673289">
    <property type="protein sequence ID" value="EEC03731.1"/>
    <property type="molecule type" value="Genomic_DNA"/>
</dbReference>
<comment type="caution">
    <text evidence="10">Lacks conserved residue(s) required for the propagation of feature annotation.</text>
</comment>
<dbReference type="Gene3D" id="3.30.420.10">
    <property type="entry name" value="Ribonuclease H-like superfamily/Ribonuclease H"/>
    <property type="match status" value="1"/>
</dbReference>
<dbReference type="InParanoid" id="B7PAV9"/>
<dbReference type="EMBL" id="ABJB010898007">
    <property type="status" value="NOT_ANNOTATED_CDS"/>
    <property type="molecule type" value="Genomic_DNA"/>
</dbReference>
<gene>
    <name evidence="13" type="ORF">IscW_ISCW001993</name>
</gene>
<keyword evidence="6" id="KW-0479">Metal-binding</keyword>
<dbReference type="GO" id="GO:0006298">
    <property type="term" value="P:mismatch repair"/>
    <property type="evidence" value="ECO:0000318"/>
    <property type="project" value="GO_Central"/>
</dbReference>
<dbReference type="EMBL" id="ABJB010610009">
    <property type="status" value="NOT_ANNOTATED_CDS"/>
    <property type="molecule type" value="Genomic_DNA"/>
</dbReference>
<dbReference type="FunFam" id="1.10.10.460:FF:000001">
    <property type="entry name" value="Ribonuclease"/>
    <property type="match status" value="1"/>
</dbReference>
<dbReference type="InterPro" id="IPR023160">
    <property type="entry name" value="RNase_HII_hlx-loop-hlx_cap_dom"/>
</dbReference>
<comment type="function">
    <text evidence="11">Endonuclease that specifically degrades the RNA of RNA-DNA hybrids.</text>
</comment>
<reference evidence="13 15" key="1">
    <citation type="submission" date="2008-03" db="EMBL/GenBank/DDBJ databases">
        <title>Annotation of Ixodes scapularis.</title>
        <authorList>
            <consortium name="Ixodes scapularis Genome Project Consortium"/>
            <person name="Caler E."/>
            <person name="Hannick L.I."/>
            <person name="Bidwell S."/>
            <person name="Joardar V."/>
            <person name="Thiagarajan M."/>
            <person name="Amedeo P."/>
            <person name="Galinsky K.J."/>
            <person name="Schobel S."/>
            <person name="Inman J."/>
            <person name="Hostetler J."/>
            <person name="Miller J."/>
            <person name="Hammond M."/>
            <person name="Megy K."/>
            <person name="Lawson D."/>
            <person name="Kodira C."/>
            <person name="Sutton G."/>
            <person name="Meyer J."/>
            <person name="Hill C.A."/>
            <person name="Birren B."/>
            <person name="Nene V."/>
            <person name="Collins F."/>
            <person name="Alarcon-Chaidez F."/>
            <person name="Wikel S."/>
            <person name="Strausberg R."/>
        </authorList>
    </citation>
    <scope>NUCLEOTIDE SEQUENCE [LARGE SCALE GENOMIC DNA]</scope>
    <source>
        <strain evidence="15">Wikel</strain>
        <strain evidence="13">Wikel colony</strain>
    </source>
</reference>
<dbReference type="GO" id="GO:0046872">
    <property type="term" value="F:metal ion binding"/>
    <property type="evidence" value="ECO:0007669"/>
    <property type="project" value="UniProtKB-KW"/>
</dbReference>
<evidence type="ECO:0000256" key="6">
    <source>
        <dbReference type="ARBA" id="ARBA00022723"/>
    </source>
</evidence>
<evidence type="ECO:0007829" key="16">
    <source>
        <dbReference type="PeptideAtlas" id="B7PAV9"/>
    </source>
</evidence>
<comment type="similarity">
    <text evidence="4">Belongs to the RNase HII family. Eukaryotic subfamily.</text>
</comment>
<comment type="cofactor">
    <cofactor evidence="3">
        <name>Mg(2+)</name>
        <dbReference type="ChEBI" id="CHEBI:18420"/>
    </cofactor>
</comment>
<evidence type="ECO:0000313" key="14">
    <source>
        <dbReference type="EnsemblMetazoa" id="ISCW001993-PA"/>
    </source>
</evidence>
<comment type="catalytic activity">
    <reaction evidence="1 11">
        <text>Endonucleolytic cleavage to 5'-phosphomonoester.</text>
        <dbReference type="EC" id="3.1.26.4"/>
    </reaction>
</comment>
<dbReference type="OrthoDB" id="7462577at2759"/>
<dbReference type="InterPro" id="IPR001352">
    <property type="entry name" value="RNase_HII/HIII"/>
</dbReference>
<dbReference type="EnsemblMetazoa" id="ISCW001993-RA">
    <property type="protein sequence ID" value="ISCW001993-PA"/>
    <property type="gene ID" value="ISCW001993"/>
</dbReference>
<evidence type="ECO:0000256" key="5">
    <source>
        <dbReference type="ARBA" id="ARBA00022722"/>
    </source>
</evidence>
<dbReference type="GO" id="GO:0003723">
    <property type="term" value="F:RNA binding"/>
    <property type="evidence" value="ECO:0007669"/>
    <property type="project" value="UniProtKB-UniRule"/>
</dbReference>
<dbReference type="FunCoup" id="B7PAV9">
    <property type="interactions" value="409"/>
</dbReference>
<proteinExistence type="evidence at protein level"/>
<dbReference type="VEuPathDB" id="VectorBase:ISCP_011780"/>
<evidence type="ECO:0000256" key="9">
    <source>
        <dbReference type="ARBA" id="ARBA00024981"/>
    </source>
</evidence>
<dbReference type="VEuPathDB" id="VectorBase:ISCW001993"/>
<dbReference type="STRING" id="6945.B7PAV9"/>
<evidence type="ECO:0000256" key="10">
    <source>
        <dbReference type="PROSITE-ProRule" id="PRU01319"/>
    </source>
</evidence>
<sequence>MDLAAFTANNKSSAVIKSAVPDVAKSYPCMLGVDEAGRGPVLGPMVYGIAYCPVEFEEDLKRLGFADSKTLTEEKREELVGVMEQRSESLGWMVEVISPTVICNHMLNMSKYSLNAISHDSAIGLIKQALDDGVCVTEVKLERPENPLHESKLPKLRHASRNTNRHAFGARTIIFRIALLFHRHFECSTFHLSKKKFHGGRSMDCSNSLLLWGVVLLSDPATKKFLSAHVDNVFGFPSLVRFSWSTAEKLLEDNSATVSWYAEKATQNNIASIQSFFKRDPNHTAKVAPKESAFFVDRALAQVSDL</sequence>
<dbReference type="EMBL" id="ABJB010093771">
    <property type="status" value="NOT_ANNOTATED_CDS"/>
    <property type="molecule type" value="Genomic_DNA"/>
</dbReference>
<dbReference type="InterPro" id="IPR012337">
    <property type="entry name" value="RNaseH-like_sf"/>
</dbReference>
<accession>B7PAV9</accession>
<dbReference type="EMBL" id="ABJB010311602">
    <property type="status" value="NOT_ANNOTATED_CDS"/>
    <property type="molecule type" value="Genomic_DNA"/>
</dbReference>
<dbReference type="Gene3D" id="1.10.10.460">
    <property type="entry name" value="Ribonuclease hii. Domain 2"/>
    <property type="match status" value="1"/>
</dbReference>
<dbReference type="GO" id="GO:0043137">
    <property type="term" value="P:DNA replication, removal of RNA primer"/>
    <property type="evidence" value="ECO:0000318"/>
    <property type="project" value="GO_Central"/>
</dbReference>
<evidence type="ECO:0000256" key="4">
    <source>
        <dbReference type="ARBA" id="ARBA00007058"/>
    </source>
</evidence>
<dbReference type="VEuPathDB" id="VectorBase:ISCI001993"/>
<evidence type="ECO:0000313" key="15">
    <source>
        <dbReference type="Proteomes" id="UP000001555"/>
    </source>
</evidence>
<protein>
    <recommendedName>
        <fullName evidence="11">Ribonuclease</fullName>
        <ecNumber evidence="11">3.1.26.4</ecNumber>
    </recommendedName>
</protein>
<keyword evidence="5 11" id="KW-0540">Nuclease</keyword>
<dbReference type="PROSITE" id="PS51975">
    <property type="entry name" value="RNASE_H_2"/>
    <property type="match status" value="1"/>
</dbReference>
<dbReference type="EMBL" id="ABJB010581919">
    <property type="status" value="NOT_ANNOTATED_CDS"/>
    <property type="molecule type" value="Genomic_DNA"/>
</dbReference>
<evidence type="ECO:0000256" key="1">
    <source>
        <dbReference type="ARBA" id="ARBA00000077"/>
    </source>
</evidence>
<reference evidence="14" key="2">
    <citation type="submission" date="2020-05" db="UniProtKB">
        <authorList>
            <consortium name="EnsemblMetazoa"/>
        </authorList>
    </citation>
    <scope>IDENTIFICATION</scope>
    <source>
        <strain evidence="14">wikel</strain>
    </source>
</reference>
<dbReference type="InterPro" id="IPR036397">
    <property type="entry name" value="RNaseH_sf"/>
</dbReference>
<dbReference type="AlphaFoldDB" id="B7PAV9"/>
<dbReference type="InterPro" id="IPR024567">
    <property type="entry name" value="RNase_HII/HIII_dom"/>
</dbReference>
<comment type="function">
    <text evidence="9">Catalytic subunit of RNase HII, an endonuclease that specifically degrades the RNA of RNA:DNA hybrids. Participates in DNA replication, possibly by mediating the removal of lagging-strand Okazaki fragment RNA primers during DNA replication. Mediates the excision of single ribonucleotides from DNA:RNA duplexes.</text>
</comment>
<keyword evidence="16" id="KW-1267">Proteomics identification</keyword>
<evidence type="ECO:0000259" key="12">
    <source>
        <dbReference type="PROSITE" id="PS51975"/>
    </source>
</evidence>
<dbReference type="EC" id="3.1.26.4" evidence="11"/>